<feature type="compositionally biased region" description="Basic and acidic residues" evidence="10">
    <location>
        <begin position="99"/>
        <end position="109"/>
    </location>
</feature>
<evidence type="ECO:0000256" key="10">
    <source>
        <dbReference type="SAM" id="MobiDB-lite"/>
    </source>
</evidence>
<feature type="region of interest" description="Disordered" evidence="10">
    <location>
        <begin position="346"/>
        <end position="398"/>
    </location>
</feature>
<dbReference type="PANTHER" id="PTHR46480">
    <property type="entry name" value="F20B24.22"/>
    <property type="match status" value="1"/>
</dbReference>
<dbReference type="Proteomes" id="UP000242188">
    <property type="component" value="Unassembled WGS sequence"/>
</dbReference>
<dbReference type="InterPro" id="IPR031846">
    <property type="entry name" value="Hvcn1"/>
</dbReference>
<keyword evidence="6" id="KW-1133">Transmembrane helix</keyword>
<dbReference type="GO" id="GO:0005886">
    <property type="term" value="C:plasma membrane"/>
    <property type="evidence" value="ECO:0007669"/>
    <property type="project" value="UniProtKB-SubCell"/>
</dbReference>
<evidence type="ECO:0000256" key="7">
    <source>
        <dbReference type="ARBA" id="ARBA00023065"/>
    </source>
</evidence>
<evidence type="ECO:0000313" key="11">
    <source>
        <dbReference type="EMBL" id="OWF53052.1"/>
    </source>
</evidence>
<keyword evidence="8" id="KW-0472">Membrane</keyword>
<dbReference type="InterPro" id="IPR027359">
    <property type="entry name" value="Volt_channel_dom_sf"/>
</dbReference>
<evidence type="ECO:0000256" key="6">
    <source>
        <dbReference type="ARBA" id="ARBA00022989"/>
    </source>
</evidence>
<dbReference type="AlphaFoldDB" id="A0A210QWJ3"/>
<evidence type="ECO:0000313" key="12">
    <source>
        <dbReference type="Proteomes" id="UP000242188"/>
    </source>
</evidence>
<dbReference type="PANTHER" id="PTHR46480:SF1">
    <property type="entry name" value="VOLTAGE-GATED HYDROGEN CHANNEL 1"/>
    <property type="match status" value="1"/>
</dbReference>
<dbReference type="OrthoDB" id="427456at2759"/>
<keyword evidence="3" id="KW-1003">Cell membrane</keyword>
<evidence type="ECO:0000256" key="8">
    <source>
        <dbReference type="ARBA" id="ARBA00023136"/>
    </source>
</evidence>
<sequence>MSDTQHENDIMQEKAVEQFKLLCPALDHHSDTDHTLHLDEIIEMLETNKTVCSGTAHVGTPHAHSSLSRALTVDNDVLLSFDSLSNGYAEQKTADRLLQRQKRSDENQHHRSKRAAGGADDHDHGHSVTHEVTHYFHIGSMAILSILLFEAFLKVIGMGSHFLKHRLEVFDAFVVTVSWCLDVAFWEGIWAHPGTEAATILIIILPWRIIRIVNSFVLVIKEKDMVELKVVKQQYRSAIKVARALKRKRDMYRVEARQLQGLCRKHTVDEAEIIACAPLVKQRRRSSSLFPVLSSFASLAMIGAVGTSVPDLHEASSEEEEEDKQIGRTNSIAQLLRSISSESELSGPVTFSLSPDPMDSPNSGTRVFTFDGTSNSSKPPRYDQMNTTDLAEGLHTRL</sequence>
<accession>A0A210QWJ3</accession>
<evidence type="ECO:0000256" key="2">
    <source>
        <dbReference type="ARBA" id="ARBA00022448"/>
    </source>
</evidence>
<evidence type="ECO:0000256" key="9">
    <source>
        <dbReference type="ARBA" id="ARBA00023303"/>
    </source>
</evidence>
<keyword evidence="7" id="KW-0406">Ion transport</keyword>
<organism evidence="11 12">
    <name type="scientific">Mizuhopecten yessoensis</name>
    <name type="common">Japanese scallop</name>
    <name type="synonym">Patinopecten yessoensis</name>
    <dbReference type="NCBI Taxonomy" id="6573"/>
    <lineage>
        <taxon>Eukaryota</taxon>
        <taxon>Metazoa</taxon>
        <taxon>Spiralia</taxon>
        <taxon>Lophotrochozoa</taxon>
        <taxon>Mollusca</taxon>
        <taxon>Bivalvia</taxon>
        <taxon>Autobranchia</taxon>
        <taxon>Pteriomorphia</taxon>
        <taxon>Pectinida</taxon>
        <taxon>Pectinoidea</taxon>
        <taxon>Pectinidae</taxon>
        <taxon>Mizuhopecten</taxon>
    </lineage>
</organism>
<feature type="region of interest" description="Disordered" evidence="10">
    <location>
        <begin position="99"/>
        <end position="125"/>
    </location>
</feature>
<keyword evidence="12" id="KW-1185">Reference proteome</keyword>
<reference evidence="11 12" key="1">
    <citation type="journal article" date="2017" name="Nat. Ecol. Evol.">
        <title>Scallop genome provides insights into evolution of bilaterian karyotype and development.</title>
        <authorList>
            <person name="Wang S."/>
            <person name="Zhang J."/>
            <person name="Jiao W."/>
            <person name="Li J."/>
            <person name="Xun X."/>
            <person name="Sun Y."/>
            <person name="Guo X."/>
            <person name="Huan P."/>
            <person name="Dong B."/>
            <person name="Zhang L."/>
            <person name="Hu X."/>
            <person name="Sun X."/>
            <person name="Wang J."/>
            <person name="Zhao C."/>
            <person name="Wang Y."/>
            <person name="Wang D."/>
            <person name="Huang X."/>
            <person name="Wang R."/>
            <person name="Lv J."/>
            <person name="Li Y."/>
            <person name="Zhang Z."/>
            <person name="Liu B."/>
            <person name="Lu W."/>
            <person name="Hui Y."/>
            <person name="Liang J."/>
            <person name="Zhou Z."/>
            <person name="Hou R."/>
            <person name="Li X."/>
            <person name="Liu Y."/>
            <person name="Li H."/>
            <person name="Ning X."/>
            <person name="Lin Y."/>
            <person name="Zhao L."/>
            <person name="Xing Q."/>
            <person name="Dou J."/>
            <person name="Li Y."/>
            <person name="Mao J."/>
            <person name="Guo H."/>
            <person name="Dou H."/>
            <person name="Li T."/>
            <person name="Mu C."/>
            <person name="Jiang W."/>
            <person name="Fu Q."/>
            <person name="Fu X."/>
            <person name="Miao Y."/>
            <person name="Liu J."/>
            <person name="Yu Q."/>
            <person name="Li R."/>
            <person name="Liao H."/>
            <person name="Li X."/>
            <person name="Kong Y."/>
            <person name="Jiang Z."/>
            <person name="Chourrout D."/>
            <person name="Li R."/>
            <person name="Bao Z."/>
        </authorList>
    </citation>
    <scope>NUCLEOTIDE SEQUENCE [LARGE SCALE GENOMIC DNA]</scope>
    <source>
        <strain evidence="11 12">PY_sf001</strain>
    </source>
</reference>
<dbReference type="EMBL" id="NEDP02001524">
    <property type="protein sequence ID" value="OWF53052.1"/>
    <property type="molecule type" value="Genomic_DNA"/>
</dbReference>
<keyword evidence="2" id="KW-0813">Transport</keyword>
<keyword evidence="5" id="KW-0851">Voltage-gated channel</keyword>
<dbReference type="GO" id="GO:0034702">
    <property type="term" value="C:monoatomic ion channel complex"/>
    <property type="evidence" value="ECO:0007669"/>
    <property type="project" value="UniProtKB-KW"/>
</dbReference>
<gene>
    <name evidence="11" type="ORF">KP79_PYT17881</name>
</gene>
<comment type="caution">
    <text evidence="11">The sequence shown here is derived from an EMBL/GenBank/DDBJ whole genome shotgun (WGS) entry which is preliminary data.</text>
</comment>
<protein>
    <submittedName>
        <fullName evidence="11">Voltage-gated hydrogen channel 1</fullName>
    </submittedName>
</protein>
<feature type="compositionally biased region" description="Polar residues" evidence="10">
    <location>
        <begin position="360"/>
        <end position="389"/>
    </location>
</feature>
<name>A0A210QWJ3_MIZYE</name>
<keyword evidence="9" id="KW-0407">Ion channel</keyword>
<evidence type="ECO:0000256" key="4">
    <source>
        <dbReference type="ARBA" id="ARBA00022692"/>
    </source>
</evidence>
<proteinExistence type="predicted"/>
<evidence type="ECO:0000256" key="3">
    <source>
        <dbReference type="ARBA" id="ARBA00022475"/>
    </source>
</evidence>
<comment type="subcellular location">
    <subcellularLocation>
        <location evidence="1">Cell membrane</location>
        <topology evidence="1">Multi-pass membrane protein</topology>
    </subcellularLocation>
</comment>
<keyword evidence="4" id="KW-0812">Transmembrane</keyword>
<dbReference type="GO" id="GO:0030171">
    <property type="term" value="F:voltage-gated proton channel activity"/>
    <property type="evidence" value="ECO:0007669"/>
    <property type="project" value="InterPro"/>
</dbReference>
<dbReference type="Gene3D" id="1.20.120.350">
    <property type="entry name" value="Voltage-gated potassium channels. Chain C"/>
    <property type="match status" value="1"/>
</dbReference>
<evidence type="ECO:0000256" key="1">
    <source>
        <dbReference type="ARBA" id="ARBA00004651"/>
    </source>
</evidence>
<evidence type="ECO:0000256" key="5">
    <source>
        <dbReference type="ARBA" id="ARBA00022882"/>
    </source>
</evidence>